<reference evidence="1 2" key="1">
    <citation type="submission" date="2016-01" db="EMBL/GenBank/DDBJ databases">
        <title>Complete genome and mega plasmid sequence of Sphingomonas panacis DCY99 elicits systemic resistance in rice to Xanthomonas oryzae.</title>
        <authorList>
            <person name="Kim Y.J."/>
            <person name="Yang D.C."/>
            <person name="Sing P."/>
        </authorList>
    </citation>
    <scope>NUCLEOTIDE SEQUENCE [LARGE SCALE GENOMIC DNA]</scope>
    <source>
        <strain evidence="1 2">DCY99</strain>
    </source>
</reference>
<gene>
    <name evidence="1" type="ORF">AWL63_08305</name>
</gene>
<organism evidence="1 2">
    <name type="scientific">Sphingomonas panacis</name>
    <dbReference type="NCBI Taxonomy" id="1560345"/>
    <lineage>
        <taxon>Bacteria</taxon>
        <taxon>Pseudomonadati</taxon>
        <taxon>Pseudomonadota</taxon>
        <taxon>Alphaproteobacteria</taxon>
        <taxon>Sphingomonadales</taxon>
        <taxon>Sphingomonadaceae</taxon>
        <taxon>Sphingomonas</taxon>
    </lineage>
</organism>
<evidence type="ECO:0000313" key="1">
    <source>
        <dbReference type="EMBL" id="AOH83968.1"/>
    </source>
</evidence>
<dbReference type="AlphaFoldDB" id="A0A1B3Z977"/>
<sequence length="66" mass="7210">MVEIVRESLAAHLRSMSIDNFSISGNTVRIGRTHWAASICRCGDPACDGWALEPLVPPSFGAVQRR</sequence>
<proteinExistence type="predicted"/>
<accession>A0A1B3Z977</accession>
<protein>
    <submittedName>
        <fullName evidence="1">Uncharacterized protein</fullName>
    </submittedName>
</protein>
<evidence type="ECO:0000313" key="2">
    <source>
        <dbReference type="Proteomes" id="UP000094256"/>
    </source>
</evidence>
<keyword evidence="2" id="KW-1185">Reference proteome</keyword>
<dbReference type="EMBL" id="CP014168">
    <property type="protein sequence ID" value="AOH83968.1"/>
    <property type="molecule type" value="Genomic_DNA"/>
</dbReference>
<dbReference type="Proteomes" id="UP000094256">
    <property type="component" value="Chromosome"/>
</dbReference>
<dbReference type="KEGG" id="span:AWL63_08305"/>
<name>A0A1B3Z977_9SPHN</name>